<sequence>MTVTMTHKYHPSISSSVLSIVDRLDYLLNILWWKRSYLFYREK</sequence>
<accession>A0A0A8ZQD0</accession>
<reference evidence="1" key="2">
    <citation type="journal article" date="2015" name="Data Brief">
        <title>Shoot transcriptome of the giant reed, Arundo donax.</title>
        <authorList>
            <person name="Barrero R.A."/>
            <person name="Guerrero F.D."/>
            <person name="Moolhuijzen P."/>
            <person name="Goolsby J.A."/>
            <person name="Tidwell J."/>
            <person name="Bellgard S.E."/>
            <person name="Bellgard M.I."/>
        </authorList>
    </citation>
    <scope>NUCLEOTIDE SEQUENCE</scope>
    <source>
        <tissue evidence="1">Shoot tissue taken approximately 20 cm above the soil surface</tissue>
    </source>
</reference>
<reference evidence="1" key="1">
    <citation type="submission" date="2014-09" db="EMBL/GenBank/DDBJ databases">
        <authorList>
            <person name="Magalhaes I.L.F."/>
            <person name="Oliveira U."/>
            <person name="Santos F.R."/>
            <person name="Vidigal T.H.D.A."/>
            <person name="Brescovit A.D."/>
            <person name="Santos A.J."/>
        </authorList>
    </citation>
    <scope>NUCLEOTIDE SEQUENCE</scope>
    <source>
        <tissue evidence="1">Shoot tissue taken approximately 20 cm above the soil surface</tissue>
    </source>
</reference>
<organism evidence="1">
    <name type="scientific">Arundo donax</name>
    <name type="common">Giant reed</name>
    <name type="synonym">Donax arundinaceus</name>
    <dbReference type="NCBI Taxonomy" id="35708"/>
    <lineage>
        <taxon>Eukaryota</taxon>
        <taxon>Viridiplantae</taxon>
        <taxon>Streptophyta</taxon>
        <taxon>Embryophyta</taxon>
        <taxon>Tracheophyta</taxon>
        <taxon>Spermatophyta</taxon>
        <taxon>Magnoliopsida</taxon>
        <taxon>Liliopsida</taxon>
        <taxon>Poales</taxon>
        <taxon>Poaceae</taxon>
        <taxon>PACMAD clade</taxon>
        <taxon>Arundinoideae</taxon>
        <taxon>Arundineae</taxon>
        <taxon>Arundo</taxon>
    </lineage>
</organism>
<name>A0A0A8ZQD0_ARUDO</name>
<proteinExistence type="predicted"/>
<dbReference type="AlphaFoldDB" id="A0A0A8ZQD0"/>
<protein>
    <submittedName>
        <fullName evidence="1">Uncharacterized protein</fullName>
    </submittedName>
</protein>
<evidence type="ECO:0000313" key="1">
    <source>
        <dbReference type="EMBL" id="JAD41001.1"/>
    </source>
</evidence>
<dbReference type="EMBL" id="GBRH01256894">
    <property type="protein sequence ID" value="JAD41001.1"/>
    <property type="molecule type" value="Transcribed_RNA"/>
</dbReference>